<dbReference type="Proteomes" id="UP000321547">
    <property type="component" value="Unassembled WGS sequence"/>
</dbReference>
<dbReference type="EMBL" id="FOXC01000008">
    <property type="protein sequence ID" value="SFP18940.1"/>
    <property type="molecule type" value="Genomic_DNA"/>
</dbReference>
<evidence type="ECO:0000313" key="4">
    <source>
        <dbReference type="Proteomes" id="UP000242243"/>
    </source>
</evidence>
<dbReference type="Proteomes" id="UP000242243">
    <property type="component" value="Unassembled WGS sequence"/>
</dbReference>
<evidence type="ECO:0000256" key="1">
    <source>
        <dbReference type="SAM" id="Phobius"/>
    </source>
</evidence>
<reference evidence="3 4" key="1">
    <citation type="submission" date="2016-10" db="EMBL/GenBank/DDBJ databases">
        <authorList>
            <person name="de Groot N.N."/>
        </authorList>
    </citation>
    <scope>NUCLEOTIDE SEQUENCE [LARGE SCALE GENOMIC DNA]</scope>
    <source>
        <strain evidence="3 4">DSM 17073</strain>
    </source>
</reference>
<evidence type="ECO:0000313" key="2">
    <source>
        <dbReference type="EMBL" id="GEM01150.1"/>
    </source>
</evidence>
<organism evidence="3 4">
    <name type="scientific">Halolactibacillus halophilus</name>
    <dbReference type="NCBI Taxonomy" id="306540"/>
    <lineage>
        <taxon>Bacteria</taxon>
        <taxon>Bacillati</taxon>
        <taxon>Bacillota</taxon>
        <taxon>Bacilli</taxon>
        <taxon>Bacillales</taxon>
        <taxon>Bacillaceae</taxon>
        <taxon>Halolactibacillus</taxon>
    </lineage>
</organism>
<proteinExistence type="predicted"/>
<dbReference type="STRING" id="306540.SAMN05421839_10870"/>
<accession>A0A1I5NB70</accession>
<dbReference type="EMBL" id="BJWI01000006">
    <property type="protein sequence ID" value="GEM01150.1"/>
    <property type="molecule type" value="Genomic_DNA"/>
</dbReference>
<evidence type="ECO:0000313" key="5">
    <source>
        <dbReference type="Proteomes" id="UP000321547"/>
    </source>
</evidence>
<reference evidence="2 5" key="2">
    <citation type="submission" date="2019-07" db="EMBL/GenBank/DDBJ databases">
        <title>Whole genome shotgun sequence of Halolactibacillus halophilus NBRC 100868.</title>
        <authorList>
            <person name="Hosoyama A."/>
            <person name="Uohara A."/>
            <person name="Ohji S."/>
            <person name="Ichikawa N."/>
        </authorList>
    </citation>
    <scope>NUCLEOTIDE SEQUENCE [LARGE SCALE GENOMIC DNA]</scope>
    <source>
        <strain evidence="2 5">NBRC 100868</strain>
    </source>
</reference>
<dbReference type="OrthoDB" id="2427942at2"/>
<gene>
    <name evidence="2" type="ORF">HHA03_06820</name>
    <name evidence="3" type="ORF">SAMN05421839_10870</name>
</gene>
<feature type="transmembrane region" description="Helical" evidence="1">
    <location>
        <begin position="45"/>
        <end position="64"/>
    </location>
</feature>
<sequence>MSMKDRKKWGPFLEKWVPFFNIFCTFMGALLGSFLIYFFQGEFPYEVLTAGLIATIILAIAEVIKQKRKKDKLP</sequence>
<feature type="transmembrane region" description="Helical" evidence="1">
    <location>
        <begin position="20"/>
        <end position="39"/>
    </location>
</feature>
<keyword evidence="1" id="KW-0812">Transmembrane</keyword>
<dbReference type="AlphaFoldDB" id="A0A1I5NB70"/>
<keyword evidence="1" id="KW-0472">Membrane</keyword>
<name>A0A1I5NB70_9BACI</name>
<keyword evidence="5" id="KW-1185">Reference proteome</keyword>
<protein>
    <submittedName>
        <fullName evidence="3">Uncharacterized protein</fullName>
    </submittedName>
</protein>
<evidence type="ECO:0000313" key="3">
    <source>
        <dbReference type="EMBL" id="SFP18940.1"/>
    </source>
</evidence>
<dbReference type="RefSeq" id="WP_089830915.1">
    <property type="nucleotide sequence ID" value="NZ_BJWI01000006.1"/>
</dbReference>
<keyword evidence="1" id="KW-1133">Transmembrane helix</keyword>